<feature type="compositionally biased region" description="Polar residues" evidence="1">
    <location>
        <begin position="102"/>
        <end position="117"/>
    </location>
</feature>
<dbReference type="OrthoDB" id="10638326at2759"/>
<protein>
    <submittedName>
        <fullName evidence="2">Uncharacterized protein</fullName>
    </submittedName>
</protein>
<name>A0A4S8R3D6_9HELO</name>
<evidence type="ECO:0000313" key="2">
    <source>
        <dbReference type="EMBL" id="THV47644.1"/>
    </source>
</evidence>
<accession>A0A4S8R3D6</accession>
<evidence type="ECO:0000313" key="3">
    <source>
        <dbReference type="Proteomes" id="UP000308671"/>
    </source>
</evidence>
<dbReference type="EMBL" id="PQXL01000297">
    <property type="protein sequence ID" value="THV47644.1"/>
    <property type="molecule type" value="Genomic_DNA"/>
</dbReference>
<keyword evidence="3" id="KW-1185">Reference proteome</keyword>
<gene>
    <name evidence="2" type="ORF">BGAL_0297g00010</name>
</gene>
<feature type="region of interest" description="Disordered" evidence="1">
    <location>
        <begin position="102"/>
        <end position="131"/>
    </location>
</feature>
<reference evidence="2 3" key="1">
    <citation type="submission" date="2017-12" db="EMBL/GenBank/DDBJ databases">
        <title>Comparative genomics of Botrytis spp.</title>
        <authorList>
            <person name="Valero-Jimenez C.A."/>
            <person name="Tapia P."/>
            <person name="Veloso J."/>
            <person name="Silva-Moreno E."/>
            <person name="Staats M."/>
            <person name="Valdes J.H."/>
            <person name="Van Kan J.A.L."/>
        </authorList>
    </citation>
    <scope>NUCLEOTIDE SEQUENCE [LARGE SCALE GENOMIC DNA]</scope>
    <source>
        <strain evidence="2 3">MUCL435</strain>
    </source>
</reference>
<dbReference type="AlphaFoldDB" id="A0A4S8R3D6"/>
<organism evidence="2 3">
    <name type="scientific">Botrytis galanthina</name>
    <dbReference type="NCBI Taxonomy" id="278940"/>
    <lineage>
        <taxon>Eukaryota</taxon>
        <taxon>Fungi</taxon>
        <taxon>Dikarya</taxon>
        <taxon>Ascomycota</taxon>
        <taxon>Pezizomycotina</taxon>
        <taxon>Leotiomycetes</taxon>
        <taxon>Helotiales</taxon>
        <taxon>Sclerotiniaceae</taxon>
        <taxon>Botrytis</taxon>
    </lineage>
</organism>
<dbReference type="Proteomes" id="UP000308671">
    <property type="component" value="Unassembled WGS sequence"/>
</dbReference>
<evidence type="ECO:0000256" key="1">
    <source>
        <dbReference type="SAM" id="MobiDB-lite"/>
    </source>
</evidence>
<comment type="caution">
    <text evidence="2">The sequence shown here is derived from an EMBL/GenBank/DDBJ whole genome shotgun (WGS) entry which is preliminary data.</text>
</comment>
<sequence length="182" mass="19282">MLNEAIPAAVEMAEFASAAIGGPVANDPHGNIWAFPDPESRDLAGRIFGPVRTTLSNKWPNNYQCIKNGFDYISTVTTSSSKGNTSPISSVSNTLSKSSAHSNITQVSVSRSDNCGKTSSSTRSSPPSTFSIAPARSSTIAVLSSHVASTTNPAIEATTPINMFQMNFWHQTDIKKKSTGDL</sequence>
<proteinExistence type="predicted"/>
<feature type="compositionally biased region" description="Low complexity" evidence="1">
    <location>
        <begin position="118"/>
        <end position="131"/>
    </location>
</feature>